<organism evidence="2 3">
    <name type="scientific">Porphyra umbilicalis</name>
    <name type="common">Purple laver</name>
    <name type="synonym">Red alga</name>
    <dbReference type="NCBI Taxonomy" id="2786"/>
    <lineage>
        <taxon>Eukaryota</taxon>
        <taxon>Rhodophyta</taxon>
        <taxon>Bangiophyceae</taxon>
        <taxon>Bangiales</taxon>
        <taxon>Bangiaceae</taxon>
        <taxon>Porphyra</taxon>
    </lineage>
</organism>
<gene>
    <name evidence="2" type="ORF">BU14_1752s0003</name>
</gene>
<feature type="compositionally biased region" description="Pro residues" evidence="1">
    <location>
        <begin position="1"/>
        <end position="11"/>
    </location>
</feature>
<evidence type="ECO:0000313" key="3">
    <source>
        <dbReference type="Proteomes" id="UP000218209"/>
    </source>
</evidence>
<dbReference type="AlphaFoldDB" id="A0A1X6NL50"/>
<feature type="region of interest" description="Disordered" evidence="1">
    <location>
        <begin position="1"/>
        <end position="26"/>
    </location>
</feature>
<accession>A0A1X6NL50</accession>
<sequence>MNKPPPPPPLPRTGTRSRRTSTRCGRRSSMATWLPRMRTGTCWVRMRTRRWSQRRRTRTRGGTRRTWTRSTMWWWCRRRRRRRWQRPRRRRRRRLGRWRDLPADGAREWTTAAPLRRRSNPHGRSVGEGRGARLSAWARRSVGARFVRQHFILHLDTIE</sequence>
<evidence type="ECO:0000256" key="1">
    <source>
        <dbReference type="SAM" id="MobiDB-lite"/>
    </source>
</evidence>
<keyword evidence="3" id="KW-1185">Reference proteome</keyword>
<dbReference type="EMBL" id="KV919707">
    <property type="protein sequence ID" value="OSX69196.1"/>
    <property type="molecule type" value="Genomic_DNA"/>
</dbReference>
<feature type="compositionally biased region" description="Basic residues" evidence="1">
    <location>
        <begin position="15"/>
        <end position="26"/>
    </location>
</feature>
<name>A0A1X6NL50_PORUM</name>
<protein>
    <submittedName>
        <fullName evidence="2">Uncharacterized protein</fullName>
    </submittedName>
</protein>
<reference evidence="2 3" key="1">
    <citation type="submission" date="2017-03" db="EMBL/GenBank/DDBJ databases">
        <title>WGS assembly of Porphyra umbilicalis.</title>
        <authorList>
            <person name="Brawley S.H."/>
            <person name="Blouin N.A."/>
            <person name="Ficko-Blean E."/>
            <person name="Wheeler G.L."/>
            <person name="Lohr M."/>
            <person name="Goodson H.V."/>
            <person name="Jenkins J.W."/>
            <person name="Blaby-Haas C.E."/>
            <person name="Helliwell K.E."/>
            <person name="Chan C."/>
            <person name="Marriage T."/>
            <person name="Bhattacharya D."/>
            <person name="Klein A.S."/>
            <person name="Badis Y."/>
            <person name="Brodie J."/>
            <person name="Cao Y."/>
            <person name="Collen J."/>
            <person name="Dittami S.M."/>
            <person name="Gachon C.M."/>
            <person name="Green B.R."/>
            <person name="Karpowicz S."/>
            <person name="Kim J.W."/>
            <person name="Kudahl U."/>
            <person name="Lin S."/>
            <person name="Michel G."/>
            <person name="Mittag M."/>
            <person name="Olson B.J."/>
            <person name="Pangilinan J."/>
            <person name="Peng Y."/>
            <person name="Qiu H."/>
            <person name="Shu S."/>
            <person name="Singer J.T."/>
            <person name="Smith A.G."/>
            <person name="Sprecher B.N."/>
            <person name="Wagner V."/>
            <person name="Wang W."/>
            <person name="Wang Z.-Y."/>
            <person name="Yan J."/>
            <person name="Yarish C."/>
            <person name="Zoeuner-Riek S."/>
            <person name="Zhuang Y."/>
            <person name="Zou Y."/>
            <person name="Lindquist E.A."/>
            <person name="Grimwood J."/>
            <person name="Barry K."/>
            <person name="Rokhsar D.S."/>
            <person name="Schmutz J."/>
            <person name="Stiller J.W."/>
            <person name="Grossman A.R."/>
            <person name="Prochnik S.E."/>
        </authorList>
    </citation>
    <scope>NUCLEOTIDE SEQUENCE [LARGE SCALE GENOMIC DNA]</scope>
    <source>
        <strain evidence="2">4086291</strain>
    </source>
</reference>
<evidence type="ECO:0000313" key="2">
    <source>
        <dbReference type="EMBL" id="OSX69196.1"/>
    </source>
</evidence>
<proteinExistence type="predicted"/>
<dbReference type="Proteomes" id="UP000218209">
    <property type="component" value="Unassembled WGS sequence"/>
</dbReference>